<protein>
    <submittedName>
        <fullName evidence="2">Pilus assembly protein CpaE</fullName>
    </submittedName>
</protein>
<organism evidence="2 3">
    <name type="scientific">Brevibacillus fulvus</name>
    <dbReference type="NCBI Taxonomy" id="1125967"/>
    <lineage>
        <taxon>Bacteria</taxon>
        <taxon>Bacillati</taxon>
        <taxon>Bacillota</taxon>
        <taxon>Bacilli</taxon>
        <taxon>Bacillales</taxon>
        <taxon>Paenibacillaceae</taxon>
        <taxon>Brevibacillus</taxon>
    </lineage>
</organism>
<name>A0A938Y6L3_9BACL</name>
<dbReference type="GO" id="GO:0009898">
    <property type="term" value="C:cytoplasmic side of plasma membrane"/>
    <property type="evidence" value="ECO:0007669"/>
    <property type="project" value="TreeGrafter"/>
</dbReference>
<dbReference type="RefSeq" id="WP_204519947.1">
    <property type="nucleotide sequence ID" value="NZ_BAABIN010000032.1"/>
</dbReference>
<dbReference type="GO" id="GO:0051782">
    <property type="term" value="P:negative regulation of cell division"/>
    <property type="evidence" value="ECO:0007669"/>
    <property type="project" value="TreeGrafter"/>
</dbReference>
<dbReference type="SUPFAM" id="SSF52172">
    <property type="entry name" value="CheY-like"/>
    <property type="match status" value="1"/>
</dbReference>
<dbReference type="InterPro" id="IPR050625">
    <property type="entry name" value="ParA/MinD_ATPase"/>
</dbReference>
<dbReference type="GO" id="GO:0005524">
    <property type="term" value="F:ATP binding"/>
    <property type="evidence" value="ECO:0007669"/>
    <property type="project" value="TreeGrafter"/>
</dbReference>
<reference evidence="2" key="1">
    <citation type="submission" date="2021-01" db="EMBL/GenBank/DDBJ databases">
        <title>Genomic Encyclopedia of Type Strains, Phase IV (KMG-IV): sequencing the most valuable type-strain genomes for metagenomic binning, comparative biology and taxonomic classification.</title>
        <authorList>
            <person name="Goeker M."/>
        </authorList>
    </citation>
    <scope>NUCLEOTIDE SEQUENCE</scope>
    <source>
        <strain evidence="2">DSM 25523</strain>
    </source>
</reference>
<dbReference type="PANTHER" id="PTHR43384">
    <property type="entry name" value="SEPTUM SITE-DETERMINING PROTEIN MIND HOMOLOG, CHLOROPLASTIC-RELATED"/>
    <property type="match status" value="1"/>
</dbReference>
<dbReference type="AlphaFoldDB" id="A0A938Y6L3"/>
<keyword evidence="3" id="KW-1185">Reference proteome</keyword>
<proteinExistence type="predicted"/>
<evidence type="ECO:0000313" key="2">
    <source>
        <dbReference type="EMBL" id="MBM7592195.1"/>
    </source>
</evidence>
<gene>
    <name evidence="2" type="ORF">JOD01_003857</name>
</gene>
<dbReference type="InterPro" id="IPR002586">
    <property type="entry name" value="CobQ/CobB/MinD/ParA_Nub-bd_dom"/>
</dbReference>
<dbReference type="InterPro" id="IPR011006">
    <property type="entry name" value="CheY-like_superfamily"/>
</dbReference>
<dbReference type="Proteomes" id="UP000717624">
    <property type="component" value="Unassembled WGS sequence"/>
</dbReference>
<feature type="domain" description="CobQ/CobB/MinD/ParA nucleotide binding" evidence="1">
    <location>
        <begin position="156"/>
        <end position="406"/>
    </location>
</feature>
<accession>A0A938Y6L3</accession>
<dbReference type="SUPFAM" id="SSF52540">
    <property type="entry name" value="P-loop containing nucleoside triphosphate hydrolases"/>
    <property type="match status" value="1"/>
</dbReference>
<dbReference type="GO" id="GO:0005829">
    <property type="term" value="C:cytosol"/>
    <property type="evidence" value="ECO:0007669"/>
    <property type="project" value="TreeGrafter"/>
</dbReference>
<dbReference type="Gene3D" id="3.40.50.300">
    <property type="entry name" value="P-loop containing nucleotide triphosphate hydrolases"/>
    <property type="match status" value="1"/>
</dbReference>
<dbReference type="GO" id="GO:0016887">
    <property type="term" value="F:ATP hydrolysis activity"/>
    <property type="evidence" value="ECO:0007669"/>
    <property type="project" value="TreeGrafter"/>
</dbReference>
<comment type="caution">
    <text evidence="2">The sequence shown here is derived from an EMBL/GenBank/DDBJ whole genome shotgun (WGS) entry which is preliminary data.</text>
</comment>
<sequence>MNREKKRLLIFDDERSLYQLRQNLAGSSRIEPVAEIARWEELWQAMAEVKPDAVLLGSLPEIDWGEFSRQMQLYYPQTALMAACSLRELNWEPFLRNLGFWVIGKPIQVAQLEMLVSRMEMPCIPVHPGSSVAVGDNKPPADSAPAPSANESKQIITVYGPKGGVGKTFLSRELAVYFTQQKRENRPLKVLAVDFNLDLGTFATSLNLPRTPNLFGWVQAIDQLLMAVVEREGRHPQSLSHAEWQEHAAAVRISPQEIRQYVVVHEPTGLHVLTSPRDIRYSFEIKDYHLYLMLEALRLSDYDVILIDTAPDTTDATVQALFFAQRVIMVGNPVVDSIENIQRMLKLLREAEYPEERIQLCINRLQRKEMFTLEEMRAYFQLHPSKKLYTIPDDEEVKKSINTGMPMILQGKSAAREALEMLGRSLLPVQAEKPEEEKGLGGKPKKRASLFSWLWG</sequence>
<evidence type="ECO:0000259" key="1">
    <source>
        <dbReference type="Pfam" id="PF01656"/>
    </source>
</evidence>
<dbReference type="PANTHER" id="PTHR43384:SF13">
    <property type="entry name" value="SLR0110 PROTEIN"/>
    <property type="match status" value="1"/>
</dbReference>
<dbReference type="Pfam" id="PF01656">
    <property type="entry name" value="CbiA"/>
    <property type="match status" value="1"/>
</dbReference>
<dbReference type="InterPro" id="IPR027417">
    <property type="entry name" value="P-loop_NTPase"/>
</dbReference>
<dbReference type="EMBL" id="JAFBEB010000021">
    <property type="protein sequence ID" value="MBM7592195.1"/>
    <property type="molecule type" value="Genomic_DNA"/>
</dbReference>
<evidence type="ECO:0000313" key="3">
    <source>
        <dbReference type="Proteomes" id="UP000717624"/>
    </source>
</evidence>